<evidence type="ECO:0000256" key="8">
    <source>
        <dbReference type="ARBA" id="ARBA00023049"/>
    </source>
</evidence>
<keyword evidence="12" id="KW-1185">Reference proteome</keyword>
<dbReference type="GO" id="GO:0006508">
    <property type="term" value="P:proteolysis"/>
    <property type="evidence" value="ECO:0007669"/>
    <property type="project" value="UniProtKB-KW"/>
</dbReference>
<evidence type="ECO:0000259" key="10">
    <source>
        <dbReference type="Pfam" id="PF05572"/>
    </source>
</evidence>
<keyword evidence="9" id="KW-1015">Disulfide bond</keyword>
<dbReference type="PANTHER" id="PTHR47466">
    <property type="match status" value="1"/>
</dbReference>
<keyword evidence="6" id="KW-0378">Hydrolase</keyword>
<dbReference type="Gene3D" id="3.40.390.10">
    <property type="entry name" value="Collagenase (Catalytic Domain)"/>
    <property type="match status" value="1"/>
</dbReference>
<dbReference type="EMBL" id="CDHN01000001">
    <property type="protein sequence ID" value="CEJ82721.1"/>
    <property type="molecule type" value="Genomic_DNA"/>
</dbReference>
<reference evidence="11 12" key="1">
    <citation type="journal article" date="2015" name="Genome Announc.">
        <title>Draft Genome Sequence and Gene Annotation of the Entomopathogenic Fungus Verticillium hemipterigenum.</title>
        <authorList>
            <person name="Horn F."/>
            <person name="Habel A."/>
            <person name="Scharf D.H."/>
            <person name="Dworschak J."/>
            <person name="Brakhage A.A."/>
            <person name="Guthke R."/>
            <person name="Hertweck C."/>
            <person name="Linde J."/>
        </authorList>
    </citation>
    <scope>NUCLEOTIDE SEQUENCE [LARGE SCALE GENOMIC DNA]</scope>
</reference>
<keyword evidence="8" id="KW-0482">Metalloprotease</keyword>
<evidence type="ECO:0000256" key="1">
    <source>
        <dbReference type="ARBA" id="ARBA00003174"/>
    </source>
</evidence>
<evidence type="ECO:0000256" key="2">
    <source>
        <dbReference type="ARBA" id="ARBA00008721"/>
    </source>
</evidence>
<evidence type="ECO:0000256" key="9">
    <source>
        <dbReference type="ARBA" id="ARBA00023157"/>
    </source>
</evidence>
<dbReference type="InterPro" id="IPR008754">
    <property type="entry name" value="Peptidase_M43"/>
</dbReference>
<evidence type="ECO:0000256" key="4">
    <source>
        <dbReference type="ARBA" id="ARBA00022723"/>
    </source>
</evidence>
<protein>
    <recommendedName>
        <fullName evidence="10">Peptidase M43 pregnancy-associated plasma-A domain-containing protein</fullName>
    </recommendedName>
</protein>
<dbReference type="Proteomes" id="UP000039046">
    <property type="component" value="Unassembled WGS sequence"/>
</dbReference>
<evidence type="ECO:0000256" key="3">
    <source>
        <dbReference type="ARBA" id="ARBA00022670"/>
    </source>
</evidence>
<evidence type="ECO:0000313" key="11">
    <source>
        <dbReference type="EMBL" id="CEJ82721.1"/>
    </source>
</evidence>
<dbReference type="SUPFAM" id="SSF55486">
    <property type="entry name" value="Metalloproteases ('zincins'), catalytic domain"/>
    <property type="match status" value="1"/>
</dbReference>
<feature type="domain" description="Peptidase M43 pregnancy-associated plasma-A" evidence="10">
    <location>
        <begin position="109"/>
        <end position="233"/>
    </location>
</feature>
<dbReference type="Pfam" id="PF05572">
    <property type="entry name" value="Peptidase_M43"/>
    <property type="match status" value="1"/>
</dbReference>
<dbReference type="AlphaFoldDB" id="A0A0A1SWR5"/>
<dbReference type="HOGENOM" id="CLU_048726_0_2_1"/>
<sequence length="245" mass="27898">MQTAAYLKSLPVLPAAQQDIVIDTYMHIVAESNSTEGGYALRKDVEEQFQVLVDGFKGSGINFTLKDISWTVKKDLSNLRGGTQPQAKALRKGGYNTLNLYYVKFIDGAGGYCNYPVRNPSKSQMLDDGCWQRISTMAYNKTPRKMVKTTTHEVGHWLHLFHPHEGGCNNPGDHVDDTPAEKLEEFKIYECNNKDKDTCPKMPRKDPIHNYMAYVFDSCKDHFTPGQKERMRVAWDKLRKGRTVV</sequence>
<name>A0A0A1SWR5_9HYPO</name>
<dbReference type="InterPro" id="IPR024079">
    <property type="entry name" value="MetalloPept_cat_dom_sf"/>
</dbReference>
<evidence type="ECO:0000313" key="12">
    <source>
        <dbReference type="Proteomes" id="UP000039046"/>
    </source>
</evidence>
<dbReference type="CDD" id="cd04275">
    <property type="entry name" value="ZnMc_pappalysin_like"/>
    <property type="match status" value="1"/>
</dbReference>
<evidence type="ECO:0000256" key="5">
    <source>
        <dbReference type="ARBA" id="ARBA00022729"/>
    </source>
</evidence>
<comment type="similarity">
    <text evidence="2">Belongs to the peptidase M43B family.</text>
</comment>
<gene>
    <name evidence="11" type="ORF">VHEMI02770</name>
</gene>
<keyword evidence="3" id="KW-0645">Protease</keyword>
<dbReference type="OrthoDB" id="536211at2759"/>
<keyword evidence="5" id="KW-0732">Signal</keyword>
<accession>A0A0A1SWR5</accession>
<organism evidence="11 12">
    <name type="scientific">[Torrubiella] hemipterigena</name>
    <dbReference type="NCBI Taxonomy" id="1531966"/>
    <lineage>
        <taxon>Eukaryota</taxon>
        <taxon>Fungi</taxon>
        <taxon>Dikarya</taxon>
        <taxon>Ascomycota</taxon>
        <taxon>Pezizomycotina</taxon>
        <taxon>Sordariomycetes</taxon>
        <taxon>Hypocreomycetidae</taxon>
        <taxon>Hypocreales</taxon>
        <taxon>Clavicipitaceae</taxon>
        <taxon>Clavicipitaceae incertae sedis</taxon>
        <taxon>'Torrubiella' clade</taxon>
    </lineage>
</organism>
<dbReference type="GO" id="GO:0008237">
    <property type="term" value="F:metallopeptidase activity"/>
    <property type="evidence" value="ECO:0007669"/>
    <property type="project" value="UniProtKB-KW"/>
</dbReference>
<evidence type="ECO:0000256" key="6">
    <source>
        <dbReference type="ARBA" id="ARBA00022801"/>
    </source>
</evidence>
<keyword evidence="7" id="KW-0862">Zinc</keyword>
<proteinExistence type="inferred from homology"/>
<keyword evidence="4" id="KW-0479">Metal-binding</keyword>
<dbReference type="GO" id="GO:0046872">
    <property type="term" value="F:metal ion binding"/>
    <property type="evidence" value="ECO:0007669"/>
    <property type="project" value="UniProtKB-KW"/>
</dbReference>
<evidence type="ECO:0000256" key="7">
    <source>
        <dbReference type="ARBA" id="ARBA00022833"/>
    </source>
</evidence>
<comment type="function">
    <text evidence="1">Secreted metalloproteinase that allows assimilation of proteinaceous substrates.</text>
</comment>
<dbReference type="PANTHER" id="PTHR47466:SF1">
    <property type="entry name" value="METALLOPROTEASE MEP1 (AFU_ORTHOLOGUE AFUA_1G07730)-RELATED"/>
    <property type="match status" value="1"/>
</dbReference>